<dbReference type="CDD" id="cd05155">
    <property type="entry name" value="APH_ChoK_like_1"/>
    <property type="match status" value="1"/>
</dbReference>
<sequence>MMHENQIRTDTALVRRLLAGQFPEWAGLPLAEVVPGGTTNAIYRLGDELLVRLPIVEGVVEQAEFEALWLPRLAPSLPVAVPEPVAVGRPDEGFPFPWAVCRWIEGTHPTGGEGAGFARELGEFVAGLRTADVAGAPVGYRGGELRARDAFMRTWIAKAADDIDVAATLSAWEHALAQPAWDGPPVWAHGDLIPGNILVSGGRLSAVIDFGTAGVGDPACDAIPAWAVLDAGQREVFREAARFDDATWARGRGWALTFVSGIDYYRTTNPAMFRLGLRAVEAVLGDFR</sequence>
<evidence type="ECO:0000313" key="4">
    <source>
        <dbReference type="Proteomes" id="UP001272987"/>
    </source>
</evidence>
<dbReference type="InterPro" id="IPR002575">
    <property type="entry name" value="Aminoglycoside_PTrfase"/>
</dbReference>
<dbReference type="PANTHER" id="PTHR21310:SF42">
    <property type="entry name" value="BIFUNCTIONAL AAC_APH"/>
    <property type="match status" value="1"/>
</dbReference>
<dbReference type="GeneID" id="69811619"/>
<keyword evidence="4" id="KW-1185">Reference proteome</keyword>
<dbReference type="RefSeq" id="WP_010350997.1">
    <property type="nucleotide sequence ID" value="NZ_BCMK01000051.1"/>
</dbReference>
<gene>
    <name evidence="2" type="ORF">PV399_11450</name>
    <name evidence="3" type="ORF">PV666_38635</name>
</gene>
<dbReference type="Gene3D" id="3.90.1200.10">
    <property type="match status" value="1"/>
</dbReference>
<dbReference type="InterPro" id="IPR011009">
    <property type="entry name" value="Kinase-like_dom_sf"/>
</dbReference>
<name>A0AAP6B8V0_9ACTN</name>
<evidence type="ECO:0000313" key="2">
    <source>
        <dbReference type="EMBL" id="MDX2960327.1"/>
    </source>
</evidence>
<organism evidence="2 5">
    <name type="scientific">Streptomyces acidiscabies</name>
    <dbReference type="NCBI Taxonomy" id="42234"/>
    <lineage>
        <taxon>Bacteria</taxon>
        <taxon>Bacillati</taxon>
        <taxon>Actinomycetota</taxon>
        <taxon>Actinomycetes</taxon>
        <taxon>Kitasatosporales</taxon>
        <taxon>Streptomycetaceae</taxon>
        <taxon>Streptomyces</taxon>
    </lineage>
</organism>
<dbReference type="EMBL" id="JARAWC010000007">
    <property type="protein sequence ID" value="MDX2960327.1"/>
    <property type="molecule type" value="Genomic_DNA"/>
</dbReference>
<proteinExistence type="predicted"/>
<dbReference type="Proteomes" id="UP001282288">
    <property type="component" value="Unassembled WGS sequence"/>
</dbReference>
<dbReference type="Pfam" id="PF01636">
    <property type="entry name" value="APH"/>
    <property type="match status" value="1"/>
</dbReference>
<dbReference type="InterPro" id="IPR051678">
    <property type="entry name" value="AGP_Transferase"/>
</dbReference>
<feature type="domain" description="Aminoglycoside phosphotransferase" evidence="1">
    <location>
        <begin position="32"/>
        <end position="254"/>
    </location>
</feature>
<dbReference type="PANTHER" id="PTHR21310">
    <property type="entry name" value="AMINOGLYCOSIDE PHOSPHOTRANSFERASE-RELATED-RELATED"/>
    <property type="match status" value="1"/>
</dbReference>
<protein>
    <submittedName>
        <fullName evidence="2">Aminoglycoside phosphotransferase family protein</fullName>
    </submittedName>
</protein>
<accession>A0AAP6B8V0</accession>
<evidence type="ECO:0000259" key="1">
    <source>
        <dbReference type="Pfam" id="PF01636"/>
    </source>
</evidence>
<dbReference type="AlphaFoldDB" id="A0AAP6B8V0"/>
<dbReference type="EMBL" id="JARAWP010000029">
    <property type="protein sequence ID" value="MDX3023751.1"/>
    <property type="molecule type" value="Genomic_DNA"/>
</dbReference>
<reference evidence="2 4" key="1">
    <citation type="journal article" date="2023" name="Microb. Genom.">
        <title>Mesoterricola silvestris gen. nov., sp. nov., Mesoterricola sediminis sp. nov., Geothrix oryzae sp. nov., Geothrix edaphica sp. nov., Geothrix rubra sp. nov., and Geothrix limicola sp. nov., six novel members of Acidobacteriota isolated from soils.</title>
        <authorList>
            <person name="Weisberg A.J."/>
            <person name="Pearce E."/>
            <person name="Kramer C.G."/>
            <person name="Chang J.H."/>
            <person name="Clarke C.R."/>
        </authorList>
    </citation>
    <scope>NUCLEOTIDE SEQUENCE</scope>
    <source>
        <strain evidence="3 4">NB05-1H</strain>
        <strain evidence="2">NRRL_B-16521</strain>
    </source>
</reference>
<evidence type="ECO:0000313" key="5">
    <source>
        <dbReference type="Proteomes" id="UP001282288"/>
    </source>
</evidence>
<dbReference type="Gene3D" id="3.30.200.20">
    <property type="entry name" value="Phosphorylase Kinase, domain 1"/>
    <property type="match status" value="1"/>
</dbReference>
<evidence type="ECO:0000313" key="3">
    <source>
        <dbReference type="EMBL" id="MDX3023751.1"/>
    </source>
</evidence>
<comment type="caution">
    <text evidence="2">The sequence shown here is derived from an EMBL/GenBank/DDBJ whole genome shotgun (WGS) entry which is preliminary data.</text>
</comment>
<dbReference type="SUPFAM" id="SSF56112">
    <property type="entry name" value="Protein kinase-like (PK-like)"/>
    <property type="match status" value="1"/>
</dbReference>
<dbReference type="Proteomes" id="UP001272987">
    <property type="component" value="Unassembled WGS sequence"/>
</dbReference>